<dbReference type="AlphaFoldDB" id="A0AA35T3I7"/>
<name>A0AA35T3I7_GEOBA</name>
<dbReference type="PANTHER" id="PTHR40660:SF1">
    <property type="entry name" value="5'-PHOSPHATE OXIDASE PUTATIVE DOMAIN-CONTAINING PROTEIN-RELATED"/>
    <property type="match status" value="1"/>
</dbReference>
<reference evidence="2" key="1">
    <citation type="submission" date="2023-03" db="EMBL/GenBank/DDBJ databases">
        <authorList>
            <person name="Steffen K."/>
            <person name="Cardenas P."/>
        </authorList>
    </citation>
    <scope>NUCLEOTIDE SEQUENCE</scope>
</reference>
<sequence>MIYIDDELRRRIDHALEDRCPMFIATVSADGEPQISMRGSVLVFDRDTLAFWERGWRNSAANIQNGSKVVLFYRHPTERVNLRFYGTATMYREGAIRDNVMSRTVQGELDRDPDRTGAAVLVRLYRVNQLSGEVLQER</sequence>
<dbReference type="InterPro" id="IPR012349">
    <property type="entry name" value="Split_barrel_FMN-bd"/>
</dbReference>
<evidence type="ECO:0000313" key="2">
    <source>
        <dbReference type="EMBL" id="CAI8039666.1"/>
    </source>
</evidence>
<dbReference type="EMBL" id="CASHTH010003053">
    <property type="protein sequence ID" value="CAI8039666.1"/>
    <property type="molecule type" value="Genomic_DNA"/>
</dbReference>
<feature type="domain" description="Pyridoxamine 5'-phosphate oxidase N-terminal" evidence="1">
    <location>
        <begin position="12"/>
        <end position="104"/>
    </location>
</feature>
<dbReference type="Proteomes" id="UP001174909">
    <property type="component" value="Unassembled WGS sequence"/>
</dbReference>
<dbReference type="InterPro" id="IPR011576">
    <property type="entry name" value="Pyridox_Oxase_N"/>
</dbReference>
<dbReference type="SUPFAM" id="SSF50475">
    <property type="entry name" value="FMN-binding split barrel"/>
    <property type="match status" value="1"/>
</dbReference>
<protein>
    <recommendedName>
        <fullName evidence="1">Pyridoxamine 5'-phosphate oxidase N-terminal domain-containing protein</fullName>
    </recommendedName>
</protein>
<gene>
    <name evidence="2" type="ORF">GBAR_LOCUS22099</name>
</gene>
<dbReference type="Gene3D" id="2.30.110.10">
    <property type="entry name" value="Electron Transport, Fmn-binding Protein, Chain A"/>
    <property type="match status" value="1"/>
</dbReference>
<keyword evidence="3" id="KW-1185">Reference proteome</keyword>
<proteinExistence type="predicted"/>
<evidence type="ECO:0000313" key="3">
    <source>
        <dbReference type="Proteomes" id="UP001174909"/>
    </source>
</evidence>
<organism evidence="2 3">
    <name type="scientific">Geodia barretti</name>
    <name type="common">Barrett's horny sponge</name>
    <dbReference type="NCBI Taxonomy" id="519541"/>
    <lineage>
        <taxon>Eukaryota</taxon>
        <taxon>Metazoa</taxon>
        <taxon>Porifera</taxon>
        <taxon>Demospongiae</taxon>
        <taxon>Heteroscleromorpha</taxon>
        <taxon>Tetractinellida</taxon>
        <taxon>Astrophorina</taxon>
        <taxon>Geodiidae</taxon>
        <taxon>Geodia</taxon>
    </lineage>
</organism>
<comment type="caution">
    <text evidence="2">The sequence shown here is derived from an EMBL/GenBank/DDBJ whole genome shotgun (WGS) entry which is preliminary data.</text>
</comment>
<dbReference type="PANTHER" id="PTHR40660">
    <property type="entry name" value="5'-PHOSPHATE OXIDASE PUTATIVE DOMAIN-CONTAINING PROTEIN-RELATED"/>
    <property type="match status" value="1"/>
</dbReference>
<evidence type="ECO:0000259" key="1">
    <source>
        <dbReference type="Pfam" id="PF01243"/>
    </source>
</evidence>
<dbReference type="Pfam" id="PF01243">
    <property type="entry name" value="PNPOx_N"/>
    <property type="match status" value="1"/>
</dbReference>
<accession>A0AA35T3I7</accession>